<proteinExistence type="predicted"/>
<evidence type="ECO:0000256" key="1">
    <source>
        <dbReference type="SAM" id="MobiDB-lite"/>
    </source>
</evidence>
<dbReference type="PANTHER" id="PTHR37984:SF5">
    <property type="entry name" value="PROTEIN NYNRIN-LIKE"/>
    <property type="match status" value="1"/>
</dbReference>
<gene>
    <name evidence="2" type="ORF">QE152_g12779</name>
</gene>
<accession>A0AAW1LQ18</accession>
<sequence length="183" mass="20967">MPFGSFEFKKFADSWNFRIVTSSPRYPRSNGLSEKAVGIAKQMLKKKFEENKDINISLLEYRSTVIPTMGASPSELLMSRLLRTKLPAHHLKLKPKLQENVEDKLKSNQYQYKSYHDRRNSLHLRPSNNEPLCVNRNAIEHASQESSDNASDPDVSLNTSLPPITTRSGRTVKKPSKYNDYVL</sequence>
<protein>
    <recommendedName>
        <fullName evidence="4">Integrase catalytic domain-containing protein</fullName>
    </recommendedName>
</protein>
<dbReference type="PANTHER" id="PTHR37984">
    <property type="entry name" value="PROTEIN CBG26694"/>
    <property type="match status" value="1"/>
</dbReference>
<reference evidence="2 3" key="1">
    <citation type="journal article" date="2024" name="BMC Genomics">
        <title>De novo assembly and annotation of Popillia japonica's genome with initial clues to its potential as an invasive pest.</title>
        <authorList>
            <person name="Cucini C."/>
            <person name="Boschi S."/>
            <person name="Funari R."/>
            <person name="Cardaioli E."/>
            <person name="Iannotti N."/>
            <person name="Marturano G."/>
            <person name="Paoli F."/>
            <person name="Bruttini M."/>
            <person name="Carapelli A."/>
            <person name="Frati F."/>
            <person name="Nardi F."/>
        </authorList>
    </citation>
    <scope>NUCLEOTIDE SEQUENCE [LARGE SCALE GENOMIC DNA]</scope>
    <source>
        <strain evidence="2">DMR45628</strain>
    </source>
</reference>
<organism evidence="2 3">
    <name type="scientific">Popillia japonica</name>
    <name type="common">Japanese beetle</name>
    <dbReference type="NCBI Taxonomy" id="7064"/>
    <lineage>
        <taxon>Eukaryota</taxon>
        <taxon>Metazoa</taxon>
        <taxon>Ecdysozoa</taxon>
        <taxon>Arthropoda</taxon>
        <taxon>Hexapoda</taxon>
        <taxon>Insecta</taxon>
        <taxon>Pterygota</taxon>
        <taxon>Neoptera</taxon>
        <taxon>Endopterygota</taxon>
        <taxon>Coleoptera</taxon>
        <taxon>Polyphaga</taxon>
        <taxon>Scarabaeiformia</taxon>
        <taxon>Scarabaeidae</taxon>
        <taxon>Rutelinae</taxon>
        <taxon>Popillia</taxon>
    </lineage>
</organism>
<evidence type="ECO:0000313" key="2">
    <source>
        <dbReference type="EMBL" id="KAK9736128.1"/>
    </source>
</evidence>
<feature type="region of interest" description="Disordered" evidence="1">
    <location>
        <begin position="142"/>
        <end position="183"/>
    </location>
</feature>
<dbReference type="EMBL" id="JASPKY010000118">
    <property type="protein sequence ID" value="KAK9736128.1"/>
    <property type="molecule type" value="Genomic_DNA"/>
</dbReference>
<dbReference type="InterPro" id="IPR036397">
    <property type="entry name" value="RNaseH_sf"/>
</dbReference>
<evidence type="ECO:0000313" key="3">
    <source>
        <dbReference type="Proteomes" id="UP001458880"/>
    </source>
</evidence>
<keyword evidence="3" id="KW-1185">Reference proteome</keyword>
<evidence type="ECO:0008006" key="4">
    <source>
        <dbReference type="Google" id="ProtNLM"/>
    </source>
</evidence>
<dbReference type="Gene3D" id="3.30.420.10">
    <property type="entry name" value="Ribonuclease H-like superfamily/Ribonuclease H"/>
    <property type="match status" value="1"/>
</dbReference>
<dbReference type="InterPro" id="IPR050951">
    <property type="entry name" value="Retrovirus_Pol_polyprotein"/>
</dbReference>
<name>A0AAW1LQ18_POPJA</name>
<dbReference type="AlphaFoldDB" id="A0AAW1LQ18"/>
<feature type="compositionally biased region" description="Polar residues" evidence="1">
    <location>
        <begin position="144"/>
        <end position="169"/>
    </location>
</feature>
<dbReference type="SUPFAM" id="SSF53098">
    <property type="entry name" value="Ribonuclease H-like"/>
    <property type="match status" value="1"/>
</dbReference>
<dbReference type="InterPro" id="IPR012337">
    <property type="entry name" value="RNaseH-like_sf"/>
</dbReference>
<comment type="caution">
    <text evidence="2">The sequence shown here is derived from an EMBL/GenBank/DDBJ whole genome shotgun (WGS) entry which is preliminary data.</text>
</comment>
<dbReference type="GO" id="GO:0003676">
    <property type="term" value="F:nucleic acid binding"/>
    <property type="evidence" value="ECO:0007669"/>
    <property type="project" value="InterPro"/>
</dbReference>
<dbReference type="Proteomes" id="UP001458880">
    <property type="component" value="Unassembled WGS sequence"/>
</dbReference>